<keyword evidence="10" id="KW-0175">Coiled coil</keyword>
<dbReference type="KEGG" id="rfr:Rfer_2714"/>
<reference evidence="13" key="1">
    <citation type="submission" date="2006-02" db="EMBL/GenBank/DDBJ databases">
        <title>Complete sequence of chromosome of Rhodoferax ferrireducens DSM 15236.</title>
        <authorList>
            <person name="Copeland A."/>
            <person name="Lucas S."/>
            <person name="Lapidus A."/>
            <person name="Barry K."/>
            <person name="Detter J.C."/>
            <person name="Glavina del Rio T."/>
            <person name="Hammon N."/>
            <person name="Israni S."/>
            <person name="Pitluck S."/>
            <person name="Brettin T."/>
            <person name="Bruce D."/>
            <person name="Han C."/>
            <person name="Tapia R."/>
            <person name="Gilna P."/>
            <person name="Kiss H."/>
            <person name="Schmutz J."/>
            <person name="Larimer F."/>
            <person name="Land M."/>
            <person name="Kyrpides N."/>
            <person name="Ivanova N."/>
            <person name="Richardson P."/>
        </authorList>
    </citation>
    <scope>NUCLEOTIDE SEQUENCE [LARGE SCALE GENOMIC DNA]</scope>
    <source>
        <strain evidence="13">ATCC BAA-621 / DSM 15236 / T118</strain>
    </source>
</reference>
<keyword evidence="8" id="KW-0472">Membrane</keyword>
<evidence type="ECO:0000256" key="6">
    <source>
        <dbReference type="ARBA" id="ARBA00022692"/>
    </source>
</evidence>
<name>Q21UX5_ALBFT</name>
<dbReference type="InterPro" id="IPR010129">
    <property type="entry name" value="T1SS_HlyD"/>
</dbReference>
<keyword evidence="3 9" id="KW-0813">Transport</keyword>
<gene>
    <name evidence="12" type="ordered locus">Rfer_2714</name>
</gene>
<keyword evidence="6" id="KW-0812">Transmembrane</keyword>
<evidence type="ECO:0000256" key="10">
    <source>
        <dbReference type="SAM" id="Coils"/>
    </source>
</evidence>
<evidence type="ECO:0000256" key="1">
    <source>
        <dbReference type="ARBA" id="ARBA00004377"/>
    </source>
</evidence>
<evidence type="ECO:0000256" key="2">
    <source>
        <dbReference type="ARBA" id="ARBA00009477"/>
    </source>
</evidence>
<dbReference type="InterPro" id="IPR058982">
    <property type="entry name" value="Beta-barrel_AprE"/>
</dbReference>
<keyword evidence="13" id="KW-1185">Reference proteome</keyword>
<evidence type="ECO:0000313" key="12">
    <source>
        <dbReference type="EMBL" id="ABD70428.1"/>
    </source>
</evidence>
<evidence type="ECO:0000256" key="5">
    <source>
        <dbReference type="ARBA" id="ARBA00022519"/>
    </source>
</evidence>
<dbReference type="SUPFAM" id="SSF111369">
    <property type="entry name" value="HlyD-like secretion proteins"/>
    <property type="match status" value="1"/>
</dbReference>
<evidence type="ECO:0000256" key="4">
    <source>
        <dbReference type="ARBA" id="ARBA00022475"/>
    </source>
</evidence>
<dbReference type="EMBL" id="CP000267">
    <property type="protein sequence ID" value="ABD70428.1"/>
    <property type="molecule type" value="Genomic_DNA"/>
</dbReference>
<dbReference type="NCBIfam" id="TIGR01843">
    <property type="entry name" value="type_I_hlyD"/>
    <property type="match status" value="1"/>
</dbReference>
<dbReference type="eggNOG" id="COG0845">
    <property type="taxonomic scope" value="Bacteria"/>
</dbReference>
<evidence type="ECO:0000256" key="8">
    <source>
        <dbReference type="ARBA" id="ARBA00023136"/>
    </source>
</evidence>
<dbReference type="STRING" id="338969.Rfer_2714"/>
<dbReference type="GO" id="GO:0015031">
    <property type="term" value="P:protein transport"/>
    <property type="evidence" value="ECO:0007669"/>
    <property type="project" value="InterPro"/>
</dbReference>
<dbReference type="Gene3D" id="2.40.30.170">
    <property type="match status" value="1"/>
</dbReference>
<dbReference type="AlphaFoldDB" id="Q21UX5"/>
<dbReference type="HOGENOM" id="CLU_023976_8_1_4"/>
<dbReference type="PANTHER" id="PTHR30386">
    <property type="entry name" value="MEMBRANE FUSION SUBUNIT OF EMRAB-TOLC MULTIDRUG EFFLUX PUMP"/>
    <property type="match status" value="1"/>
</dbReference>
<sequence>MKVPPMRLFATEAADFTPDLLTIQEQPPSRLPRTVGYVTVGLFGLLLVWATFGKLDIIAGAEGRLVPRNYSRVLQPAEAGIVREVLVRDGEEVKAGQVLMRMDATTASADMGTLKADAALKALGLRRIDAELRGQPLLIDVRDPPELAVQVLAQYRARRQSHLDALAQEQATLERAQHDLMAARQQLAKLQATVPLYQQSANSYEKLVKEGFVSELGANDKLRERIEKEQELKTQEANMGSMTSAVEQSRKKLAQIKSGYESQLLNERVELQSQQQRTDGELQKQVYKSGLLALKATGAGTIKDMATYSPGAVVQPGAALLNLVPKNEPLFAEVAIHNEDVGFVAPGQSVKVKLQAYPFQKYGMLDGTVELISADSSANDPQKATAMGQSPQSYKALVKLASQELRASNGEVLKLTPGMVVQAEIHQGQRTVLEYLLSPVQKVAQEAGRER</sequence>
<evidence type="ECO:0000256" key="3">
    <source>
        <dbReference type="ARBA" id="ARBA00022448"/>
    </source>
</evidence>
<dbReference type="PANTHER" id="PTHR30386:SF27">
    <property type="entry name" value="MEMBRANE FUSION PROTEIN (MFP) FAMILY PROTEIN"/>
    <property type="match status" value="1"/>
</dbReference>
<evidence type="ECO:0000313" key="13">
    <source>
        <dbReference type="Proteomes" id="UP000008332"/>
    </source>
</evidence>
<keyword evidence="7" id="KW-1133">Transmembrane helix</keyword>
<evidence type="ECO:0000259" key="11">
    <source>
        <dbReference type="Pfam" id="PF26002"/>
    </source>
</evidence>
<dbReference type="InterPro" id="IPR050739">
    <property type="entry name" value="MFP"/>
</dbReference>
<dbReference type="Proteomes" id="UP000008332">
    <property type="component" value="Chromosome"/>
</dbReference>
<keyword evidence="4 9" id="KW-1003">Cell membrane</keyword>
<evidence type="ECO:0000256" key="9">
    <source>
        <dbReference type="RuleBase" id="RU365093"/>
    </source>
</evidence>
<dbReference type="GO" id="GO:0005886">
    <property type="term" value="C:plasma membrane"/>
    <property type="evidence" value="ECO:0007669"/>
    <property type="project" value="UniProtKB-SubCell"/>
</dbReference>
<dbReference type="OrthoDB" id="9775513at2"/>
<organism evidence="12 13">
    <name type="scientific">Albidiferax ferrireducens (strain ATCC BAA-621 / DSM 15236 / T118)</name>
    <name type="common">Rhodoferax ferrireducens</name>
    <dbReference type="NCBI Taxonomy" id="338969"/>
    <lineage>
        <taxon>Bacteria</taxon>
        <taxon>Pseudomonadati</taxon>
        <taxon>Pseudomonadota</taxon>
        <taxon>Betaproteobacteria</taxon>
        <taxon>Burkholderiales</taxon>
        <taxon>Comamonadaceae</taxon>
        <taxon>Rhodoferax</taxon>
    </lineage>
</organism>
<evidence type="ECO:0000256" key="7">
    <source>
        <dbReference type="ARBA" id="ARBA00022989"/>
    </source>
</evidence>
<feature type="coiled-coil region" evidence="10">
    <location>
        <begin position="166"/>
        <end position="193"/>
    </location>
</feature>
<feature type="domain" description="AprE-like beta-barrel" evidence="11">
    <location>
        <begin position="330"/>
        <end position="427"/>
    </location>
</feature>
<comment type="subcellular location">
    <subcellularLocation>
        <location evidence="1 9">Cell inner membrane</location>
        <topology evidence="1 9">Single-pass membrane protein</topology>
    </subcellularLocation>
</comment>
<proteinExistence type="inferred from homology"/>
<keyword evidence="5 9" id="KW-0997">Cell inner membrane</keyword>
<dbReference type="Gene3D" id="2.40.50.100">
    <property type="match status" value="1"/>
</dbReference>
<accession>Q21UX5</accession>
<protein>
    <recommendedName>
        <fullName evidence="9">Membrane fusion protein (MFP) family protein</fullName>
    </recommendedName>
</protein>
<dbReference type="PRINTS" id="PR01490">
    <property type="entry name" value="RTXTOXIND"/>
</dbReference>
<dbReference type="Pfam" id="PF26002">
    <property type="entry name" value="Beta-barrel_AprE"/>
    <property type="match status" value="1"/>
</dbReference>
<comment type="similarity">
    <text evidence="2 9">Belongs to the membrane fusion protein (MFP) (TC 8.A.1) family.</text>
</comment>